<sequence>MQPDRDLDRELRDLGPRVEYPPVPDLARSVRARLETETGGTGSPPRARPQLWWIAAAALVLLAAVPVFSLALRETGGAFSAGGGAAGVAPESGGQEARDAGSARLTEEAAAGPTRSAGNDGSLAAGAGGSPSSSAAESGASATSAEAACGYPETSLEARPHRGAPGDEFGIRGRYFDGNLRDCDNDPARDVRVEFLQGGRRWDLGRLTSDEDSRLAANLEVPADARPGRATVRATYGQGPPGDPYGRSSAEARFFVTE</sequence>
<feature type="compositionally biased region" description="Basic and acidic residues" evidence="1">
    <location>
        <begin position="96"/>
        <end position="107"/>
    </location>
</feature>
<evidence type="ECO:0000313" key="3">
    <source>
        <dbReference type="EMBL" id="CAA9483665.1"/>
    </source>
</evidence>
<protein>
    <submittedName>
        <fullName evidence="3">Uncharacterized protein</fullName>
    </submittedName>
</protein>
<name>A0A6J4RW80_9ACTN</name>
<keyword evidence="2" id="KW-0472">Membrane</keyword>
<feature type="compositionally biased region" description="Basic and acidic residues" evidence="1">
    <location>
        <begin position="1"/>
        <end position="16"/>
    </location>
</feature>
<dbReference type="EMBL" id="CADCVM010000163">
    <property type="protein sequence ID" value="CAA9483665.1"/>
    <property type="molecule type" value="Genomic_DNA"/>
</dbReference>
<feature type="region of interest" description="Disordered" evidence="1">
    <location>
        <begin position="1"/>
        <end position="47"/>
    </location>
</feature>
<evidence type="ECO:0000256" key="2">
    <source>
        <dbReference type="SAM" id="Phobius"/>
    </source>
</evidence>
<feature type="transmembrane region" description="Helical" evidence="2">
    <location>
        <begin position="51"/>
        <end position="72"/>
    </location>
</feature>
<feature type="region of interest" description="Disordered" evidence="1">
    <location>
        <begin position="226"/>
        <end position="248"/>
    </location>
</feature>
<reference evidence="3" key="1">
    <citation type="submission" date="2020-02" db="EMBL/GenBank/DDBJ databases">
        <authorList>
            <person name="Meier V. D."/>
        </authorList>
    </citation>
    <scope>NUCLEOTIDE SEQUENCE</scope>
    <source>
        <strain evidence="3">AVDCRST_MAG05</strain>
    </source>
</reference>
<feature type="region of interest" description="Disordered" evidence="1">
    <location>
        <begin position="82"/>
        <end position="141"/>
    </location>
</feature>
<dbReference type="AlphaFoldDB" id="A0A6J4RW80"/>
<accession>A0A6J4RW80</accession>
<keyword evidence="2" id="KW-1133">Transmembrane helix</keyword>
<evidence type="ECO:0000256" key="1">
    <source>
        <dbReference type="SAM" id="MobiDB-lite"/>
    </source>
</evidence>
<feature type="compositionally biased region" description="Low complexity" evidence="1">
    <location>
        <begin position="116"/>
        <end position="141"/>
    </location>
</feature>
<proteinExistence type="predicted"/>
<organism evidence="3">
    <name type="scientific">uncultured Rubrobacteraceae bacterium</name>
    <dbReference type="NCBI Taxonomy" id="349277"/>
    <lineage>
        <taxon>Bacteria</taxon>
        <taxon>Bacillati</taxon>
        <taxon>Actinomycetota</taxon>
        <taxon>Rubrobacteria</taxon>
        <taxon>Rubrobacterales</taxon>
        <taxon>Rubrobacteraceae</taxon>
        <taxon>environmental samples</taxon>
    </lineage>
</organism>
<keyword evidence="2" id="KW-0812">Transmembrane</keyword>
<gene>
    <name evidence="3" type="ORF">AVDCRST_MAG05-1443</name>
</gene>